<dbReference type="OrthoDB" id="9814204at2"/>
<sequence>MPTRRAILGLVAAATLAAPLPLRAAGGAGHLAAARERARSLAQLHGLIVARGGETLLAEALRGPRLDQPVNIKSVSKSLIAALVGRAIAEGILPGPDAPIVPLLGTRLPPDSDPRLRQVTLDHLLSMRAGLERVSGPNYGAWVQSRDWVRHILSRPFVEPPGGPMLYSTGSTHLLSAILTDASGRSTLELARAWLGAPLDIAIPAWERDPQGIYLGGNNMLLSPEGLLRFGDMFRGHGIYAGKQVLPAAWVETSWRLRTTSRFTGHGYGYGWFIYELAGQPVYYAWGYGGQMLYIVPKLGLTVVVTSDPASPSGRSGYVRQLHDLVAREIIPALA</sequence>
<dbReference type="RefSeq" id="WP_133614488.1">
    <property type="nucleotide sequence ID" value="NZ_SNYW01000011.1"/>
</dbReference>
<dbReference type="InterPro" id="IPR050789">
    <property type="entry name" value="Diverse_Enzym_Activities"/>
</dbReference>
<proteinExistence type="predicted"/>
<evidence type="ECO:0000259" key="2">
    <source>
        <dbReference type="Pfam" id="PF00144"/>
    </source>
</evidence>
<protein>
    <submittedName>
        <fullName evidence="3">CubicO group peptidase (Beta-lactamase class C family)</fullName>
    </submittedName>
</protein>
<reference evidence="3 4" key="1">
    <citation type="submission" date="2019-03" db="EMBL/GenBank/DDBJ databases">
        <title>Genomic Encyclopedia of Type Strains, Phase III (KMG-III): the genomes of soil and plant-associated and newly described type strains.</title>
        <authorList>
            <person name="Whitman W."/>
        </authorList>
    </citation>
    <scope>NUCLEOTIDE SEQUENCE [LARGE SCALE GENOMIC DNA]</scope>
    <source>
        <strain evidence="3 4">CGMCC 1.7660</strain>
    </source>
</reference>
<keyword evidence="1" id="KW-0732">Signal</keyword>
<feature type="domain" description="Beta-lactamase-related" evidence="2">
    <location>
        <begin position="47"/>
        <end position="311"/>
    </location>
</feature>
<dbReference type="InterPro" id="IPR006311">
    <property type="entry name" value="TAT_signal"/>
</dbReference>
<evidence type="ECO:0000256" key="1">
    <source>
        <dbReference type="SAM" id="SignalP"/>
    </source>
</evidence>
<gene>
    <name evidence="3" type="ORF">A8950_3032</name>
</gene>
<evidence type="ECO:0000313" key="3">
    <source>
        <dbReference type="EMBL" id="TDQ80501.1"/>
    </source>
</evidence>
<keyword evidence="4" id="KW-1185">Reference proteome</keyword>
<dbReference type="Pfam" id="PF00144">
    <property type="entry name" value="Beta-lactamase"/>
    <property type="match status" value="1"/>
</dbReference>
<feature type="chain" id="PRO_5020494547" evidence="1">
    <location>
        <begin position="25"/>
        <end position="335"/>
    </location>
</feature>
<dbReference type="PROSITE" id="PS51318">
    <property type="entry name" value="TAT"/>
    <property type="match status" value="1"/>
</dbReference>
<dbReference type="PANTHER" id="PTHR43283:SF7">
    <property type="entry name" value="BETA-LACTAMASE-RELATED DOMAIN-CONTAINING PROTEIN"/>
    <property type="match status" value="1"/>
</dbReference>
<dbReference type="Gene3D" id="3.40.710.10">
    <property type="entry name" value="DD-peptidase/beta-lactamase superfamily"/>
    <property type="match status" value="1"/>
</dbReference>
<dbReference type="EMBL" id="SNYW01000011">
    <property type="protein sequence ID" value="TDQ80501.1"/>
    <property type="molecule type" value="Genomic_DNA"/>
</dbReference>
<dbReference type="Proteomes" id="UP000295783">
    <property type="component" value="Unassembled WGS sequence"/>
</dbReference>
<dbReference type="SUPFAM" id="SSF56601">
    <property type="entry name" value="beta-lactamase/transpeptidase-like"/>
    <property type="match status" value="1"/>
</dbReference>
<dbReference type="InterPro" id="IPR012338">
    <property type="entry name" value="Beta-lactam/transpept-like"/>
</dbReference>
<feature type="signal peptide" evidence="1">
    <location>
        <begin position="1"/>
        <end position="24"/>
    </location>
</feature>
<evidence type="ECO:0000313" key="4">
    <source>
        <dbReference type="Proteomes" id="UP000295783"/>
    </source>
</evidence>
<dbReference type="PANTHER" id="PTHR43283">
    <property type="entry name" value="BETA-LACTAMASE-RELATED"/>
    <property type="match status" value="1"/>
</dbReference>
<organism evidence="3 4">
    <name type="scientific">Dongia mobilis</name>
    <dbReference type="NCBI Taxonomy" id="578943"/>
    <lineage>
        <taxon>Bacteria</taxon>
        <taxon>Pseudomonadati</taxon>
        <taxon>Pseudomonadota</taxon>
        <taxon>Alphaproteobacteria</taxon>
        <taxon>Rhodospirillales</taxon>
        <taxon>Dongiaceae</taxon>
        <taxon>Dongia</taxon>
    </lineage>
</organism>
<comment type="caution">
    <text evidence="3">The sequence shown here is derived from an EMBL/GenBank/DDBJ whole genome shotgun (WGS) entry which is preliminary data.</text>
</comment>
<name>A0A4V3DEA9_9PROT</name>
<dbReference type="AlphaFoldDB" id="A0A4V3DEA9"/>
<accession>A0A4V3DEA9</accession>
<dbReference type="InterPro" id="IPR001466">
    <property type="entry name" value="Beta-lactam-related"/>
</dbReference>